<protein>
    <submittedName>
        <fullName evidence="1">Uncharacterized protein</fullName>
    </submittedName>
</protein>
<organism evidence="1">
    <name type="scientific">Rhizophora mucronata</name>
    <name type="common">Asiatic mangrove</name>
    <dbReference type="NCBI Taxonomy" id="61149"/>
    <lineage>
        <taxon>Eukaryota</taxon>
        <taxon>Viridiplantae</taxon>
        <taxon>Streptophyta</taxon>
        <taxon>Embryophyta</taxon>
        <taxon>Tracheophyta</taxon>
        <taxon>Spermatophyta</taxon>
        <taxon>Magnoliopsida</taxon>
        <taxon>eudicotyledons</taxon>
        <taxon>Gunneridae</taxon>
        <taxon>Pentapetalae</taxon>
        <taxon>rosids</taxon>
        <taxon>fabids</taxon>
        <taxon>Malpighiales</taxon>
        <taxon>Rhizophoraceae</taxon>
        <taxon>Rhizophora</taxon>
    </lineage>
</organism>
<accession>A0A2P2N685</accession>
<evidence type="ECO:0000313" key="1">
    <source>
        <dbReference type="EMBL" id="MBX38019.1"/>
    </source>
</evidence>
<proteinExistence type="predicted"/>
<reference evidence="1" key="1">
    <citation type="submission" date="2018-02" db="EMBL/GenBank/DDBJ databases">
        <title>Rhizophora mucronata_Transcriptome.</title>
        <authorList>
            <person name="Meera S.P."/>
            <person name="Sreeshan A."/>
            <person name="Augustine A."/>
        </authorList>
    </citation>
    <scope>NUCLEOTIDE SEQUENCE</scope>
    <source>
        <tissue evidence="1">Leaf</tissue>
    </source>
</reference>
<name>A0A2P2N685_RHIMU</name>
<sequence length="15" mass="1709">MSRLSYSSILIVRLA</sequence>
<dbReference type="EMBL" id="GGEC01057535">
    <property type="protein sequence ID" value="MBX38019.1"/>
    <property type="molecule type" value="Transcribed_RNA"/>
</dbReference>